<dbReference type="SUPFAM" id="SSF48056">
    <property type="entry name" value="Di-copper centre-containing domain"/>
    <property type="match status" value="1"/>
</dbReference>
<comment type="similarity">
    <text evidence="2">Belongs to the ustYa family.</text>
</comment>
<dbReference type="GO" id="GO:0043386">
    <property type="term" value="P:mycotoxin biosynthetic process"/>
    <property type="evidence" value="ECO:0007669"/>
    <property type="project" value="InterPro"/>
</dbReference>
<evidence type="ECO:0000313" key="7">
    <source>
        <dbReference type="EMBL" id="KAF2439688.1"/>
    </source>
</evidence>
<evidence type="ECO:0000259" key="6">
    <source>
        <dbReference type="PROSITE" id="PS00498"/>
    </source>
</evidence>
<dbReference type="Pfam" id="PF00264">
    <property type="entry name" value="Tyrosinase"/>
    <property type="match status" value="1"/>
</dbReference>
<evidence type="ECO:0000256" key="3">
    <source>
        <dbReference type="SAM" id="MobiDB-lite"/>
    </source>
</evidence>
<keyword evidence="4" id="KW-0812">Transmembrane</keyword>
<dbReference type="GO" id="GO:0016491">
    <property type="term" value="F:oxidoreductase activity"/>
    <property type="evidence" value="ECO:0007669"/>
    <property type="project" value="InterPro"/>
</dbReference>
<dbReference type="OrthoDB" id="6132182at2759"/>
<evidence type="ECO:0000256" key="4">
    <source>
        <dbReference type="SAM" id="Phobius"/>
    </source>
</evidence>
<dbReference type="InterPro" id="IPR050316">
    <property type="entry name" value="Tyrosinase/Hemocyanin"/>
</dbReference>
<name>A0A9P4U804_9PLEO</name>
<dbReference type="PRINTS" id="PR00092">
    <property type="entry name" value="TYROSINASE"/>
</dbReference>
<reference evidence="7" key="1">
    <citation type="journal article" date="2020" name="Stud. Mycol.">
        <title>101 Dothideomycetes genomes: a test case for predicting lifestyles and emergence of pathogens.</title>
        <authorList>
            <person name="Haridas S."/>
            <person name="Albert R."/>
            <person name="Binder M."/>
            <person name="Bloem J."/>
            <person name="Labutti K."/>
            <person name="Salamov A."/>
            <person name="Andreopoulos B."/>
            <person name="Baker S."/>
            <person name="Barry K."/>
            <person name="Bills G."/>
            <person name="Bluhm B."/>
            <person name="Cannon C."/>
            <person name="Castanera R."/>
            <person name="Culley D."/>
            <person name="Daum C."/>
            <person name="Ezra D."/>
            <person name="Gonzalez J."/>
            <person name="Henrissat B."/>
            <person name="Kuo A."/>
            <person name="Liang C."/>
            <person name="Lipzen A."/>
            <person name="Lutzoni F."/>
            <person name="Magnuson J."/>
            <person name="Mondo S."/>
            <person name="Nolan M."/>
            <person name="Ohm R."/>
            <person name="Pangilinan J."/>
            <person name="Park H.-J."/>
            <person name="Ramirez L."/>
            <person name="Alfaro M."/>
            <person name="Sun H."/>
            <person name="Tritt A."/>
            <person name="Yoshinaga Y."/>
            <person name="Zwiers L.-H."/>
            <person name="Turgeon B."/>
            <person name="Goodwin S."/>
            <person name="Spatafora J."/>
            <person name="Crous P."/>
            <person name="Grigoriev I."/>
        </authorList>
    </citation>
    <scope>NUCLEOTIDE SEQUENCE</scope>
    <source>
        <strain evidence="7">CBS 690.94</strain>
    </source>
</reference>
<feature type="region of interest" description="Disordered" evidence="3">
    <location>
        <begin position="1"/>
        <end position="22"/>
    </location>
</feature>
<organism evidence="7 8">
    <name type="scientific">Karstenula rhodostoma CBS 690.94</name>
    <dbReference type="NCBI Taxonomy" id="1392251"/>
    <lineage>
        <taxon>Eukaryota</taxon>
        <taxon>Fungi</taxon>
        <taxon>Dikarya</taxon>
        <taxon>Ascomycota</taxon>
        <taxon>Pezizomycotina</taxon>
        <taxon>Dothideomycetes</taxon>
        <taxon>Pleosporomycetidae</taxon>
        <taxon>Pleosporales</taxon>
        <taxon>Massarineae</taxon>
        <taxon>Didymosphaeriaceae</taxon>
        <taxon>Karstenula</taxon>
    </lineage>
</organism>
<dbReference type="InterPro" id="IPR002227">
    <property type="entry name" value="Tyrosinase_Cu-bd"/>
</dbReference>
<dbReference type="InterPro" id="IPR008922">
    <property type="entry name" value="Di-copper_centre_dom_sf"/>
</dbReference>
<dbReference type="AlphaFoldDB" id="A0A9P4U804"/>
<keyword evidence="1" id="KW-0479">Metal-binding</keyword>
<dbReference type="PANTHER" id="PTHR11474">
    <property type="entry name" value="TYROSINASE FAMILY MEMBER"/>
    <property type="match status" value="1"/>
</dbReference>
<dbReference type="PANTHER" id="PTHR11474:SF127">
    <property type="entry name" value="TYROSINASE COPPER-BINDING DOMAIN-CONTAINING PROTEIN"/>
    <property type="match status" value="1"/>
</dbReference>
<feature type="domain" description="Tyrosinase copper-binding" evidence="5">
    <location>
        <begin position="126"/>
        <end position="143"/>
    </location>
</feature>
<evidence type="ECO:0000259" key="5">
    <source>
        <dbReference type="PROSITE" id="PS00497"/>
    </source>
</evidence>
<sequence>MEQTSTTGYTLIPGSKGDSRSDFVTSRIQQRTQVHQRTVAGFLTLILLCLTGVVSWRYAGSQGGSTSSSCASPVTRREWRALTKTEQIHYLDAVQCLRTQPSVIGMNHSLYDDFPYIHSRIGNYSHGTTDFLLWHRHFLHLYEIMLKEKCQYTGHATYWDWALDWEDLTQAPIWDSTYGFGGNGNTSATKSVAYGHCVTSGPFAHLSALYYGGTAHKHCLSRGFLTNLEEVRPIRHLISPNAVQKVLDETSFEGFYTRLEFKGHNAIPALVRGDFYEVTAPYDPVFFLHHGQLDRLWWMWQAADPENRVRKLSGKKEAGGREEDGLSRVLDFGDLAPGVAVEQILTIDNLKVQHDPEARNLYVSSRFAGSSHHLVDEAWQQLLANIDIRVTQQELQRNNRSSVSLPSGGYLAWLGVFHELHCVKLLRQWKYKEHYYPNITESRAADLESHTDHCLDRMRAVFMCHPDISSLVTFFWEKGSKPTVDGTKTLHECVDWDAMMVSMQGRVVSSDEMSALKTPLSTEAS</sequence>
<evidence type="ECO:0000256" key="2">
    <source>
        <dbReference type="ARBA" id="ARBA00035112"/>
    </source>
</evidence>
<proteinExistence type="inferred from homology"/>
<dbReference type="Proteomes" id="UP000799764">
    <property type="component" value="Unassembled WGS sequence"/>
</dbReference>
<feature type="transmembrane region" description="Helical" evidence="4">
    <location>
        <begin position="39"/>
        <end position="59"/>
    </location>
</feature>
<evidence type="ECO:0000313" key="8">
    <source>
        <dbReference type="Proteomes" id="UP000799764"/>
    </source>
</evidence>
<dbReference type="PROSITE" id="PS00498">
    <property type="entry name" value="TYROSINASE_2"/>
    <property type="match status" value="1"/>
</dbReference>
<dbReference type="InterPro" id="IPR021765">
    <property type="entry name" value="UstYa-like"/>
</dbReference>
<keyword evidence="8" id="KW-1185">Reference proteome</keyword>
<dbReference type="Pfam" id="PF11807">
    <property type="entry name" value="UstYa"/>
    <property type="match status" value="1"/>
</dbReference>
<feature type="domain" description="Tyrosinase copper-binding" evidence="6">
    <location>
        <begin position="283"/>
        <end position="294"/>
    </location>
</feature>
<comment type="caution">
    <text evidence="7">The sequence shown here is derived from an EMBL/GenBank/DDBJ whole genome shotgun (WGS) entry which is preliminary data.</text>
</comment>
<gene>
    <name evidence="7" type="ORF">P171DRAFT_524786</name>
</gene>
<protein>
    <submittedName>
        <fullName evidence="7">Di-copper centre-containing protein</fullName>
    </submittedName>
</protein>
<keyword evidence="4" id="KW-1133">Transmembrane helix</keyword>
<accession>A0A9P4U804</accession>
<keyword evidence="4" id="KW-0472">Membrane</keyword>
<evidence type="ECO:0000256" key="1">
    <source>
        <dbReference type="ARBA" id="ARBA00022723"/>
    </source>
</evidence>
<dbReference type="Gene3D" id="1.10.1280.10">
    <property type="entry name" value="Di-copper center containing domain from catechol oxidase"/>
    <property type="match status" value="1"/>
</dbReference>
<dbReference type="GO" id="GO:0046872">
    <property type="term" value="F:metal ion binding"/>
    <property type="evidence" value="ECO:0007669"/>
    <property type="project" value="UniProtKB-KW"/>
</dbReference>
<dbReference type="PROSITE" id="PS00497">
    <property type="entry name" value="TYROSINASE_1"/>
    <property type="match status" value="1"/>
</dbReference>
<dbReference type="EMBL" id="MU001508">
    <property type="protein sequence ID" value="KAF2439688.1"/>
    <property type="molecule type" value="Genomic_DNA"/>
</dbReference>